<accession>A0A6H2H3G0</accession>
<protein>
    <submittedName>
        <fullName evidence="6">Deoxyribodipyrimidine photo-lyase</fullName>
    </submittedName>
</protein>
<dbReference type="EMBL" id="CP051428">
    <property type="protein sequence ID" value="QJC54129.1"/>
    <property type="molecule type" value="Genomic_DNA"/>
</dbReference>
<evidence type="ECO:0000256" key="3">
    <source>
        <dbReference type="PIRSR" id="PIRSR602081-1"/>
    </source>
</evidence>
<dbReference type="InterPro" id="IPR005101">
    <property type="entry name" value="Cryptochr/Photolyase_FAD-bd"/>
</dbReference>
<name>A0A6H2H3G0_9BACL</name>
<dbReference type="InterPro" id="IPR002081">
    <property type="entry name" value="Cryptochrome/DNA_photolyase_1"/>
</dbReference>
<feature type="binding site" evidence="3">
    <location>
        <begin position="284"/>
        <end position="286"/>
    </location>
    <ligand>
        <name>FAD</name>
        <dbReference type="ChEBI" id="CHEBI:57692"/>
    </ligand>
</feature>
<feature type="domain" description="Cryptochrome/DNA photolyase FAD-binding" evidence="5">
    <location>
        <begin position="188"/>
        <end position="366"/>
    </location>
</feature>
<feature type="binding site" evidence="3">
    <location>
        <position position="188"/>
    </location>
    <ligand>
        <name>FAD</name>
        <dbReference type="ChEBI" id="CHEBI:57692"/>
    </ligand>
</feature>
<dbReference type="PRINTS" id="PR00147">
    <property type="entry name" value="DNAPHOTLYASE"/>
</dbReference>
<evidence type="ECO:0000313" key="7">
    <source>
        <dbReference type="Proteomes" id="UP000502136"/>
    </source>
</evidence>
<dbReference type="SUPFAM" id="SSF48173">
    <property type="entry name" value="Cryptochrome/photolyase FAD-binding domain"/>
    <property type="match status" value="1"/>
</dbReference>
<proteinExistence type="inferred from homology"/>
<feature type="binding site" evidence="3">
    <location>
        <begin position="191"/>
        <end position="198"/>
    </location>
    <ligand>
        <name>FAD</name>
        <dbReference type="ChEBI" id="CHEBI:57692"/>
    </ligand>
</feature>
<comment type="similarity">
    <text evidence="4">Belongs to the DNA photolyase family.</text>
</comment>
<dbReference type="GO" id="GO:0003904">
    <property type="term" value="F:deoxyribodipyrimidine photo-lyase activity"/>
    <property type="evidence" value="ECO:0007669"/>
    <property type="project" value="TreeGrafter"/>
</dbReference>
<gene>
    <name evidence="6" type="ORF">HGI30_01105</name>
</gene>
<keyword evidence="7" id="KW-1185">Reference proteome</keyword>
<evidence type="ECO:0000256" key="2">
    <source>
        <dbReference type="ARBA" id="ARBA00022827"/>
    </source>
</evidence>
<organism evidence="6 7">
    <name type="scientific">Paenibacillus albicereus</name>
    <dbReference type="NCBI Taxonomy" id="2726185"/>
    <lineage>
        <taxon>Bacteria</taxon>
        <taxon>Bacillati</taxon>
        <taxon>Bacillota</taxon>
        <taxon>Bacilli</taxon>
        <taxon>Bacillales</taxon>
        <taxon>Paenibacillaceae</taxon>
        <taxon>Paenibacillus</taxon>
    </lineage>
</organism>
<dbReference type="Gene3D" id="1.25.40.80">
    <property type="match status" value="1"/>
</dbReference>
<dbReference type="PANTHER" id="PTHR11455:SF9">
    <property type="entry name" value="CRYPTOCHROME CIRCADIAN CLOCK 5 ISOFORM X1"/>
    <property type="match status" value="1"/>
</dbReference>
<dbReference type="InterPro" id="IPR036134">
    <property type="entry name" value="Crypto/Photolyase_FAD-like_sf"/>
</dbReference>
<dbReference type="GO" id="GO:0003677">
    <property type="term" value="F:DNA binding"/>
    <property type="evidence" value="ECO:0007669"/>
    <property type="project" value="TreeGrafter"/>
</dbReference>
<feature type="binding site" evidence="3">
    <location>
        <position position="96"/>
    </location>
    <ligand>
        <name>FAD</name>
        <dbReference type="ChEBI" id="CHEBI:57692"/>
    </ligand>
</feature>
<comment type="cofactor">
    <cofactor evidence="3">
        <name>FAD</name>
        <dbReference type="ChEBI" id="CHEBI:57692"/>
    </cofactor>
    <text evidence="3">Binds 1 FAD per subunit.</text>
</comment>
<keyword evidence="6" id="KW-0456">Lyase</keyword>
<dbReference type="AlphaFoldDB" id="A0A6H2H3G0"/>
<dbReference type="Proteomes" id="UP000502136">
    <property type="component" value="Chromosome"/>
</dbReference>
<sequence length="379" mass="42598">MEDVPLADLDEFQEHTGRKEPYRVFTPFYRAWSGYVRSRLAPPPGVRAGELPTAPLSLLRWPLPAELAAALSAAVPEDERPERQLDRFLGGSLQAYEELRDRYAQDAGSGLSRWLNVGALSARRAYVLALDEARCEDERDPLAFGGAAGWRADAAVQLELALPGSVEGPGSAPRDPSAATARTGAESWVRQLAWRDFYLYQARFDADFFRYEERVDLSGLTEEHAEAWRQGRTGVPLIDAAMTQLRTTGELPNRLRMITAMFLCKNLLAPFTAGEPWFRKQLLDYDNTLNRGGWLWSSSLGFDASPYFRIMNPVVQSRRWDPDGAYIRRWLPERAGMSAASVHEPADRALVDLKASRARAIETYKQLLAKPSRPLDRLT</sequence>
<dbReference type="KEGG" id="palr:HGI30_01105"/>
<evidence type="ECO:0000256" key="4">
    <source>
        <dbReference type="RuleBase" id="RU004182"/>
    </source>
</evidence>
<dbReference type="Gene3D" id="1.10.579.10">
    <property type="entry name" value="DNA Cyclobutane Dipyrimidine Photolyase, subunit A, domain 3"/>
    <property type="match status" value="1"/>
</dbReference>
<dbReference type="PANTHER" id="PTHR11455">
    <property type="entry name" value="CRYPTOCHROME"/>
    <property type="match status" value="1"/>
</dbReference>
<dbReference type="Pfam" id="PF03441">
    <property type="entry name" value="FAD_binding_7"/>
    <property type="match status" value="1"/>
</dbReference>
<keyword evidence="1 3" id="KW-0285">Flavoprotein</keyword>
<reference evidence="6 7" key="1">
    <citation type="submission" date="2020-04" db="EMBL/GenBank/DDBJ databases">
        <title>Novel Paenibacillus strain UniB2 isolated from commercial digestive syrup.</title>
        <authorList>
            <person name="Thorat V."/>
            <person name="Kirdat K."/>
            <person name="Tiwarekar B."/>
            <person name="Yadav A."/>
        </authorList>
    </citation>
    <scope>NUCLEOTIDE SEQUENCE [LARGE SCALE GENOMIC DNA]</scope>
    <source>
        <strain evidence="6 7">UniB2</strain>
    </source>
</reference>
<evidence type="ECO:0000256" key="1">
    <source>
        <dbReference type="ARBA" id="ARBA00022630"/>
    </source>
</evidence>
<keyword evidence="2 3" id="KW-0274">FAD</keyword>
<evidence type="ECO:0000259" key="5">
    <source>
        <dbReference type="Pfam" id="PF03441"/>
    </source>
</evidence>
<dbReference type="GO" id="GO:0071949">
    <property type="term" value="F:FAD binding"/>
    <property type="evidence" value="ECO:0007669"/>
    <property type="project" value="TreeGrafter"/>
</dbReference>
<keyword evidence="4" id="KW-0157">Chromophore</keyword>
<evidence type="ECO:0000313" key="6">
    <source>
        <dbReference type="EMBL" id="QJC54129.1"/>
    </source>
</evidence>